<evidence type="ECO:0000313" key="1">
    <source>
        <dbReference type="EMBL" id="EYB84304.1"/>
    </source>
</evidence>
<accession>A0A016S225</accession>
<comment type="caution">
    <text evidence="1">The sequence shown here is derived from an EMBL/GenBank/DDBJ whole genome shotgun (WGS) entry which is preliminary data.</text>
</comment>
<organism evidence="1 2">
    <name type="scientific">Ancylostoma ceylanicum</name>
    <dbReference type="NCBI Taxonomy" id="53326"/>
    <lineage>
        <taxon>Eukaryota</taxon>
        <taxon>Metazoa</taxon>
        <taxon>Ecdysozoa</taxon>
        <taxon>Nematoda</taxon>
        <taxon>Chromadorea</taxon>
        <taxon>Rhabditida</taxon>
        <taxon>Rhabditina</taxon>
        <taxon>Rhabditomorpha</taxon>
        <taxon>Strongyloidea</taxon>
        <taxon>Ancylostomatidae</taxon>
        <taxon>Ancylostomatinae</taxon>
        <taxon>Ancylostoma</taxon>
    </lineage>
</organism>
<reference evidence="2" key="1">
    <citation type="journal article" date="2015" name="Nat. Genet.">
        <title>The genome and transcriptome of the zoonotic hookworm Ancylostoma ceylanicum identify infection-specific gene families.</title>
        <authorList>
            <person name="Schwarz E.M."/>
            <person name="Hu Y."/>
            <person name="Antoshechkin I."/>
            <person name="Miller M.M."/>
            <person name="Sternberg P.W."/>
            <person name="Aroian R.V."/>
        </authorList>
    </citation>
    <scope>NUCLEOTIDE SEQUENCE</scope>
    <source>
        <strain evidence="2">HY135</strain>
    </source>
</reference>
<gene>
    <name evidence="1" type="primary">Acey_s0319.g2363</name>
    <name evidence="1" type="ORF">Y032_0319g2363</name>
</gene>
<dbReference type="EMBL" id="JARK01001655">
    <property type="protein sequence ID" value="EYB84304.1"/>
    <property type="molecule type" value="Genomic_DNA"/>
</dbReference>
<sequence length="90" mass="9901">MYSQEVLKSIPSLGVAHVCKEEYPASIQPSLRQGGVHLPLTSPFQGFLTLNNNLDMMQAFQTSKTRGEFFDVTIVMSIVIVAGPERSRCG</sequence>
<dbReference type="AlphaFoldDB" id="A0A016S225"/>
<protein>
    <submittedName>
        <fullName evidence="1">Uncharacterized protein</fullName>
    </submittedName>
</protein>
<proteinExistence type="predicted"/>
<name>A0A016S225_9BILA</name>
<dbReference type="Proteomes" id="UP000024635">
    <property type="component" value="Unassembled WGS sequence"/>
</dbReference>
<evidence type="ECO:0000313" key="2">
    <source>
        <dbReference type="Proteomes" id="UP000024635"/>
    </source>
</evidence>
<keyword evidence="2" id="KW-1185">Reference proteome</keyword>